<name>S5NLF2_SALBN</name>
<proteinExistence type="predicted"/>
<dbReference type="KEGG" id="sbz:A464_3868"/>
<dbReference type="AlphaFoldDB" id="S5NLF2"/>
<dbReference type="PATRIC" id="fig|1197719.3.peg.3858"/>
<dbReference type="EMBL" id="CP006608">
    <property type="protein sequence ID" value="AGR61052.1"/>
    <property type="molecule type" value="Genomic_DNA"/>
</dbReference>
<dbReference type="Proteomes" id="UP000015042">
    <property type="component" value="Chromosome"/>
</dbReference>
<dbReference type="eggNOG" id="ENOG5033KVW">
    <property type="taxonomic scope" value="Bacteria"/>
</dbReference>
<evidence type="ECO:0000313" key="2">
    <source>
        <dbReference type="Proteomes" id="UP000015042"/>
    </source>
</evidence>
<accession>S5NLF2</accession>
<sequence length="47" mass="5551">MRLESELLEVFQNGIKQLQCCNNEFQDKNGDIHYAHTRLLWLRSTAS</sequence>
<reference evidence="1 2" key="1">
    <citation type="submission" date="2013-07" db="EMBL/GenBank/DDBJ databases">
        <title>Genome sequence of Salmonella bongori N268-08 - a rare clinical isolate.</title>
        <authorList>
            <person name="Marti R."/>
            <person name="Hagens S."/>
            <person name="Loessner M.J."/>
            <person name="Klumpp J."/>
        </authorList>
    </citation>
    <scope>NUCLEOTIDE SEQUENCE [LARGE SCALE GENOMIC DNA]</scope>
    <source>
        <strain evidence="1 2">N268-08</strain>
    </source>
</reference>
<dbReference type="HOGENOM" id="CLU_205361_0_0_6"/>
<organism evidence="1 2">
    <name type="scientific">Salmonella bongori N268-08</name>
    <dbReference type="NCBI Taxonomy" id="1197719"/>
    <lineage>
        <taxon>Bacteria</taxon>
        <taxon>Pseudomonadati</taxon>
        <taxon>Pseudomonadota</taxon>
        <taxon>Gammaproteobacteria</taxon>
        <taxon>Enterobacterales</taxon>
        <taxon>Enterobacteriaceae</taxon>
        <taxon>Salmonella</taxon>
    </lineage>
</organism>
<protein>
    <submittedName>
        <fullName evidence="1">Uncharacterized protein</fullName>
    </submittedName>
</protein>
<gene>
    <name evidence="1" type="ORF">A464_3868</name>
</gene>
<evidence type="ECO:0000313" key="1">
    <source>
        <dbReference type="EMBL" id="AGR61052.1"/>
    </source>
</evidence>